<dbReference type="EMBL" id="AODQ01000148">
    <property type="protein sequence ID" value="EMR01083.1"/>
    <property type="molecule type" value="Genomic_DNA"/>
</dbReference>
<evidence type="ECO:0000313" key="3">
    <source>
        <dbReference type="Proteomes" id="UP000011910"/>
    </source>
</evidence>
<accession>M7MXC0</accession>
<dbReference type="eggNOG" id="COG1011">
    <property type="taxonomic scope" value="Bacteria"/>
</dbReference>
<dbReference type="GO" id="GO:0016787">
    <property type="term" value="F:hydrolase activity"/>
    <property type="evidence" value="ECO:0007669"/>
    <property type="project" value="UniProtKB-KW"/>
</dbReference>
<dbReference type="CDD" id="cd07515">
    <property type="entry name" value="HAD-like"/>
    <property type="match status" value="1"/>
</dbReference>
<dbReference type="STRING" id="1279009.ADICEAN_03787"/>
<keyword evidence="1" id="KW-0378">Hydrolase</keyword>
<dbReference type="RefSeq" id="WP_009197166.1">
    <property type="nucleotide sequence ID" value="NZ_AODQ01000148.1"/>
</dbReference>
<name>M7MXC0_9BACT</name>
<evidence type="ECO:0000256" key="1">
    <source>
        <dbReference type="ARBA" id="ARBA00022801"/>
    </source>
</evidence>
<dbReference type="InterPro" id="IPR051540">
    <property type="entry name" value="S-2-haloacid_dehalogenase"/>
</dbReference>
<dbReference type="InterPro" id="IPR023214">
    <property type="entry name" value="HAD_sf"/>
</dbReference>
<dbReference type="PATRIC" id="fig|1279009.4.peg.3832"/>
<dbReference type="Gene3D" id="3.40.50.1000">
    <property type="entry name" value="HAD superfamily/HAD-like"/>
    <property type="match status" value="1"/>
</dbReference>
<reference evidence="2 3" key="1">
    <citation type="journal article" date="2013" name="Genome Announc.">
        <title>Draft Genome Sequence of Cesiribacter andamanensis Strain AMV16T, Isolated from a Soil Sample from a Mud Volcano in the Andaman Islands, India.</title>
        <authorList>
            <person name="Shivaji S."/>
            <person name="Ara S."/>
            <person name="Begum Z."/>
            <person name="Srinivas T.N."/>
            <person name="Singh A."/>
            <person name="Kumar Pinnaka A."/>
        </authorList>
    </citation>
    <scope>NUCLEOTIDE SEQUENCE [LARGE SCALE GENOMIC DNA]</scope>
    <source>
        <strain evidence="2 3">AMV16</strain>
    </source>
</reference>
<dbReference type="InterPro" id="IPR036412">
    <property type="entry name" value="HAD-like_sf"/>
</dbReference>
<protein>
    <submittedName>
        <fullName evidence="2">DUMP phosphatase</fullName>
    </submittedName>
</protein>
<dbReference type="SFLD" id="SFLDS00003">
    <property type="entry name" value="Haloacid_Dehalogenase"/>
    <property type="match status" value="1"/>
</dbReference>
<dbReference type="SFLD" id="SFLDG01129">
    <property type="entry name" value="C1.5:_HAD__Beta-PGM__Phosphata"/>
    <property type="match status" value="1"/>
</dbReference>
<dbReference type="InterPro" id="IPR023198">
    <property type="entry name" value="PGP-like_dom2"/>
</dbReference>
<dbReference type="OrthoDB" id="6101375at2"/>
<dbReference type="Pfam" id="PF00702">
    <property type="entry name" value="Hydrolase"/>
    <property type="match status" value="1"/>
</dbReference>
<dbReference type="SUPFAM" id="SSF56784">
    <property type="entry name" value="HAD-like"/>
    <property type="match status" value="1"/>
</dbReference>
<dbReference type="Gene3D" id="1.10.150.240">
    <property type="entry name" value="Putative phosphatase, domain 2"/>
    <property type="match status" value="1"/>
</dbReference>
<dbReference type="AlphaFoldDB" id="M7MXC0"/>
<evidence type="ECO:0000313" key="2">
    <source>
        <dbReference type="EMBL" id="EMR01083.1"/>
    </source>
</evidence>
<organism evidence="2 3">
    <name type="scientific">Cesiribacter andamanensis AMV16</name>
    <dbReference type="NCBI Taxonomy" id="1279009"/>
    <lineage>
        <taxon>Bacteria</taxon>
        <taxon>Pseudomonadati</taxon>
        <taxon>Bacteroidota</taxon>
        <taxon>Cytophagia</taxon>
        <taxon>Cytophagales</taxon>
        <taxon>Cesiribacteraceae</taxon>
        <taxon>Cesiribacter</taxon>
    </lineage>
</organism>
<dbReference type="Proteomes" id="UP000011910">
    <property type="component" value="Unassembled WGS sequence"/>
</dbReference>
<dbReference type="PANTHER" id="PTHR43316:SF8">
    <property type="entry name" value="HAD FAMILY HYDROLASE"/>
    <property type="match status" value="1"/>
</dbReference>
<dbReference type="PANTHER" id="PTHR43316">
    <property type="entry name" value="HYDROLASE, HALOACID DELAHOGENASE-RELATED"/>
    <property type="match status" value="1"/>
</dbReference>
<proteinExistence type="predicted"/>
<keyword evidence="3" id="KW-1185">Reference proteome</keyword>
<comment type="caution">
    <text evidence="2">The sequence shown here is derived from an EMBL/GenBank/DDBJ whole genome shotgun (WGS) entry which is preliminary data.</text>
</comment>
<sequence length="232" mass="26563">MPPIQTIAFDADDTLWVNETIFTQTQEHFTDIIRPYVRAEELGSQLDQTQIRNLSLFGYGIKGFMLSMIETGLELSDYRLPGTHIQQLLELGKEMLQHPVQLLPHVEETIRQLEGEYPLMIITKGDLFDQESKIARSGLADYFSSIEIVSEKNQETYRRLLRKHSLSAEAFLMVGNSLKSDVLPVCQLGGHAVHIPFHTTWVHEQLTPCQLEGYGYQELENMSQLPAYLQQL</sequence>
<gene>
    <name evidence="2" type="ORF">ADICEAN_03787</name>
</gene>